<dbReference type="Proteomes" id="UP001642406">
    <property type="component" value="Unassembled WGS sequence"/>
</dbReference>
<feature type="domain" description="PPM-type phosphatase" evidence="1">
    <location>
        <begin position="96"/>
        <end position="512"/>
    </location>
</feature>
<evidence type="ECO:0000313" key="2">
    <source>
        <dbReference type="EMBL" id="CAK7231683.1"/>
    </source>
</evidence>
<gene>
    <name evidence="2" type="ORF">SBRCBS47491_008014</name>
</gene>
<dbReference type="SUPFAM" id="SSF81606">
    <property type="entry name" value="PP2C-like"/>
    <property type="match status" value="1"/>
</dbReference>
<keyword evidence="3" id="KW-1185">Reference proteome</keyword>
<dbReference type="SMART" id="SM00332">
    <property type="entry name" value="PP2Cc"/>
    <property type="match status" value="1"/>
</dbReference>
<dbReference type="Pfam" id="PF00481">
    <property type="entry name" value="PP2C"/>
    <property type="match status" value="1"/>
</dbReference>
<sequence length="522" mass="58153">MFLTNLVRPMTTKTHLYAATPNWASYTVLAAIISAPVALWLLHDGTGNVPDLDEETSSTERGDKLITGPTPKEVTEILDEDAYTVLIGHFAKGATRYDGAQLSAESPCEDRYTHGSIEVLPGEKWLAWVIFDGYNGPQMAELLSRELVPAVRDSLKDYLPTLQLNPHGETRDKSIGLSEPVHSDLVREAMTKAFQELDGNFMASTAFLADAYGRAENGDSEHLGYVFSESPYADQVRYLLNTLSGSCALVCMYDPKRETLQVANTGSSRAVLGYLAIDNNRREPVWRTHPMSTDQTSYDPQEARQILDNHPGEEETVFWNGRLFGRLASRAFGDYRLKLPQALQWVLYRNFAGEPHLIEPIKEVKTPPYMNVNPSTSVIKIGKTPCFLIIASDGFWARMKSEDAVELVSYWLLAGNIALNNGHPGTLKDIDMGRFIRHELRNPNELPRSFVPYLQAPYSNDLMTIQDGNVAVHLLRNALGGSDEKVLTTQLALQPPFALASRGDMTVQVVFFNMDGEQLLKP</sequence>
<dbReference type="Gene3D" id="3.60.40.10">
    <property type="entry name" value="PPM-type phosphatase domain"/>
    <property type="match status" value="1"/>
</dbReference>
<evidence type="ECO:0000259" key="1">
    <source>
        <dbReference type="PROSITE" id="PS51746"/>
    </source>
</evidence>
<accession>A0ABP0CIB5</accession>
<dbReference type="PROSITE" id="PS51746">
    <property type="entry name" value="PPM_2"/>
    <property type="match status" value="1"/>
</dbReference>
<dbReference type="InterPro" id="IPR001932">
    <property type="entry name" value="PPM-type_phosphatase-like_dom"/>
</dbReference>
<dbReference type="EMBL" id="CAWUHC010000097">
    <property type="protein sequence ID" value="CAK7231683.1"/>
    <property type="molecule type" value="Genomic_DNA"/>
</dbReference>
<protein>
    <recommendedName>
        <fullName evidence="1">PPM-type phosphatase domain-containing protein</fullName>
    </recommendedName>
</protein>
<dbReference type="CDD" id="cd00143">
    <property type="entry name" value="PP2Cc"/>
    <property type="match status" value="1"/>
</dbReference>
<dbReference type="InterPro" id="IPR036457">
    <property type="entry name" value="PPM-type-like_dom_sf"/>
</dbReference>
<proteinExistence type="predicted"/>
<dbReference type="PANTHER" id="PTHR13832">
    <property type="entry name" value="PROTEIN PHOSPHATASE 2C"/>
    <property type="match status" value="1"/>
</dbReference>
<comment type="caution">
    <text evidence="2">The sequence shown here is derived from an EMBL/GenBank/DDBJ whole genome shotgun (WGS) entry which is preliminary data.</text>
</comment>
<name>A0ABP0CIB5_9PEZI</name>
<evidence type="ECO:0000313" key="3">
    <source>
        <dbReference type="Proteomes" id="UP001642406"/>
    </source>
</evidence>
<dbReference type="PANTHER" id="PTHR13832:SF792">
    <property type="entry name" value="GM14286P"/>
    <property type="match status" value="1"/>
</dbReference>
<reference evidence="2 3" key="1">
    <citation type="submission" date="2024-01" db="EMBL/GenBank/DDBJ databases">
        <authorList>
            <person name="Allen C."/>
            <person name="Tagirdzhanova G."/>
        </authorList>
    </citation>
    <scope>NUCLEOTIDE SEQUENCE [LARGE SCALE GENOMIC DNA]</scope>
</reference>
<dbReference type="InterPro" id="IPR015655">
    <property type="entry name" value="PP2C"/>
</dbReference>
<organism evidence="2 3">
    <name type="scientific">Sporothrix bragantina</name>
    <dbReference type="NCBI Taxonomy" id="671064"/>
    <lineage>
        <taxon>Eukaryota</taxon>
        <taxon>Fungi</taxon>
        <taxon>Dikarya</taxon>
        <taxon>Ascomycota</taxon>
        <taxon>Pezizomycotina</taxon>
        <taxon>Sordariomycetes</taxon>
        <taxon>Sordariomycetidae</taxon>
        <taxon>Ophiostomatales</taxon>
        <taxon>Ophiostomataceae</taxon>
        <taxon>Sporothrix</taxon>
    </lineage>
</organism>